<dbReference type="Proteomes" id="UP000308600">
    <property type="component" value="Unassembled WGS sequence"/>
</dbReference>
<evidence type="ECO:0000313" key="1">
    <source>
        <dbReference type="EMBL" id="TFK66480.1"/>
    </source>
</evidence>
<reference evidence="1 2" key="1">
    <citation type="journal article" date="2019" name="Nat. Ecol. Evol.">
        <title>Megaphylogeny resolves global patterns of mushroom evolution.</title>
        <authorList>
            <person name="Varga T."/>
            <person name="Krizsan K."/>
            <person name="Foldi C."/>
            <person name="Dima B."/>
            <person name="Sanchez-Garcia M."/>
            <person name="Sanchez-Ramirez S."/>
            <person name="Szollosi G.J."/>
            <person name="Szarkandi J.G."/>
            <person name="Papp V."/>
            <person name="Albert L."/>
            <person name="Andreopoulos W."/>
            <person name="Angelini C."/>
            <person name="Antonin V."/>
            <person name="Barry K.W."/>
            <person name="Bougher N.L."/>
            <person name="Buchanan P."/>
            <person name="Buyck B."/>
            <person name="Bense V."/>
            <person name="Catcheside P."/>
            <person name="Chovatia M."/>
            <person name="Cooper J."/>
            <person name="Damon W."/>
            <person name="Desjardin D."/>
            <person name="Finy P."/>
            <person name="Geml J."/>
            <person name="Haridas S."/>
            <person name="Hughes K."/>
            <person name="Justo A."/>
            <person name="Karasinski D."/>
            <person name="Kautmanova I."/>
            <person name="Kiss B."/>
            <person name="Kocsube S."/>
            <person name="Kotiranta H."/>
            <person name="LaButti K.M."/>
            <person name="Lechner B.E."/>
            <person name="Liimatainen K."/>
            <person name="Lipzen A."/>
            <person name="Lukacs Z."/>
            <person name="Mihaltcheva S."/>
            <person name="Morgado L.N."/>
            <person name="Niskanen T."/>
            <person name="Noordeloos M.E."/>
            <person name="Ohm R.A."/>
            <person name="Ortiz-Santana B."/>
            <person name="Ovrebo C."/>
            <person name="Racz N."/>
            <person name="Riley R."/>
            <person name="Savchenko A."/>
            <person name="Shiryaev A."/>
            <person name="Soop K."/>
            <person name="Spirin V."/>
            <person name="Szebenyi C."/>
            <person name="Tomsovsky M."/>
            <person name="Tulloss R.E."/>
            <person name="Uehling J."/>
            <person name="Grigoriev I.V."/>
            <person name="Vagvolgyi C."/>
            <person name="Papp T."/>
            <person name="Martin F.M."/>
            <person name="Miettinen O."/>
            <person name="Hibbett D.S."/>
            <person name="Nagy L.G."/>
        </authorList>
    </citation>
    <scope>NUCLEOTIDE SEQUENCE [LARGE SCALE GENOMIC DNA]</scope>
    <source>
        <strain evidence="1 2">NL-1719</strain>
    </source>
</reference>
<accession>A0ACD3ALB3</accession>
<keyword evidence="2" id="KW-1185">Reference proteome</keyword>
<name>A0ACD3ALB3_9AGAR</name>
<proteinExistence type="predicted"/>
<gene>
    <name evidence="1" type="ORF">BDN72DRAFT_844328</name>
</gene>
<evidence type="ECO:0000313" key="2">
    <source>
        <dbReference type="Proteomes" id="UP000308600"/>
    </source>
</evidence>
<organism evidence="1 2">
    <name type="scientific">Pluteus cervinus</name>
    <dbReference type="NCBI Taxonomy" id="181527"/>
    <lineage>
        <taxon>Eukaryota</taxon>
        <taxon>Fungi</taxon>
        <taxon>Dikarya</taxon>
        <taxon>Basidiomycota</taxon>
        <taxon>Agaricomycotina</taxon>
        <taxon>Agaricomycetes</taxon>
        <taxon>Agaricomycetidae</taxon>
        <taxon>Agaricales</taxon>
        <taxon>Pluteineae</taxon>
        <taxon>Pluteaceae</taxon>
        <taxon>Pluteus</taxon>
    </lineage>
</organism>
<protein>
    <submittedName>
        <fullName evidence="1">NAD(P)-binding protein</fullName>
    </submittedName>
</protein>
<sequence length="269" mass="28295">MASELSKGVALVTGAAQGIGKGVALRLADDGFDVAINDISDKAEALALVQEEIKTRASAKGRKISTLIVLADVSKEDQVEQMVGDVVKELGGLDVMVANAGVCLWKPILETTEEVWDRLFSINAKGVFFCYKHAAKQMIKQGRGGRIIGACAASGKQGFPNLATYSATKFAVRGLTHAAAREWGPHKITVNAYAPGMVHTPMAESLDATNSELTGAPRGALLEGAAKRMAVGYGGKPEDIAALVSYLVSKEAHFVTGQNISINGGTYFD</sequence>
<dbReference type="EMBL" id="ML208404">
    <property type="protein sequence ID" value="TFK66480.1"/>
    <property type="molecule type" value="Genomic_DNA"/>
</dbReference>